<name>A0A9N9QCQ7_9CUCU</name>
<keyword evidence="5 6" id="KW-0067">ATP-binding</keyword>
<dbReference type="InterPro" id="IPR014746">
    <property type="entry name" value="Gln_synth/guanido_kin_cat_dom"/>
</dbReference>
<evidence type="ECO:0000256" key="4">
    <source>
        <dbReference type="ARBA" id="ARBA00022777"/>
    </source>
</evidence>
<dbReference type="Gene3D" id="3.30.590.10">
    <property type="entry name" value="Glutamine synthetase/guanido kinase, catalytic domain"/>
    <property type="match status" value="1"/>
</dbReference>
<dbReference type="InterPro" id="IPR000749">
    <property type="entry name" value="ATP-guanido_PTrfase"/>
</dbReference>
<dbReference type="EMBL" id="OU892278">
    <property type="protein sequence ID" value="CAG9764993.1"/>
    <property type="molecule type" value="Genomic_DNA"/>
</dbReference>
<dbReference type="PANTHER" id="PTHR11547">
    <property type="entry name" value="ARGININE OR CREATINE KINASE"/>
    <property type="match status" value="1"/>
</dbReference>
<sequence length="105" mass="11859">MEFTTDERFGTLTACLSNVGQAICPYFHIKIPKLAADRHKLVELAAKYDMGVKEIIEESINMHGIYELYNAKRLGCTEYHSVKVMSHGITKIIEAEKAGSVQWII</sequence>
<accession>A0A9N9QCQ7</accession>
<feature type="domain" description="Phosphagen kinase C-terminal" evidence="7">
    <location>
        <begin position="1"/>
        <end position="99"/>
    </location>
</feature>
<dbReference type="OrthoDB" id="430219at2759"/>
<keyword evidence="3 6" id="KW-0547">Nucleotide-binding</keyword>
<evidence type="ECO:0000259" key="7">
    <source>
        <dbReference type="PROSITE" id="PS51510"/>
    </source>
</evidence>
<feature type="binding site" evidence="6">
    <location>
        <begin position="24"/>
        <end position="28"/>
    </location>
    <ligand>
        <name>ATP</name>
        <dbReference type="ChEBI" id="CHEBI:30616"/>
    </ligand>
</feature>
<evidence type="ECO:0000313" key="9">
    <source>
        <dbReference type="Proteomes" id="UP001152799"/>
    </source>
</evidence>
<dbReference type="GO" id="GO:0004054">
    <property type="term" value="F:arginine kinase activity"/>
    <property type="evidence" value="ECO:0007669"/>
    <property type="project" value="UniProtKB-EC"/>
</dbReference>
<comment type="caution">
    <text evidence="6">Lacks conserved residue(s) required for the propagation of feature annotation.</text>
</comment>
<dbReference type="AlphaFoldDB" id="A0A9N9QCQ7"/>
<gene>
    <name evidence="8" type="ORF">CEUTPL_LOCUS5613</name>
</gene>
<dbReference type="GO" id="GO:0005524">
    <property type="term" value="F:ATP binding"/>
    <property type="evidence" value="ECO:0007669"/>
    <property type="project" value="UniProtKB-UniRule"/>
</dbReference>
<evidence type="ECO:0000256" key="5">
    <source>
        <dbReference type="ARBA" id="ARBA00022840"/>
    </source>
</evidence>
<keyword evidence="9" id="KW-1185">Reference proteome</keyword>
<reference evidence="8" key="1">
    <citation type="submission" date="2022-01" db="EMBL/GenBank/DDBJ databases">
        <authorList>
            <person name="King R."/>
        </authorList>
    </citation>
    <scope>NUCLEOTIDE SEQUENCE</scope>
</reference>
<dbReference type="Proteomes" id="UP001152799">
    <property type="component" value="Chromosome 2"/>
</dbReference>
<dbReference type="PROSITE" id="PS51510">
    <property type="entry name" value="PHOSPHAGEN_KINASE_C"/>
    <property type="match status" value="1"/>
</dbReference>
<dbReference type="GO" id="GO:0046314">
    <property type="term" value="P:phosphocreatine biosynthetic process"/>
    <property type="evidence" value="ECO:0007669"/>
    <property type="project" value="InterPro"/>
</dbReference>
<dbReference type="PANTHER" id="PTHR11547:SF38">
    <property type="entry name" value="ARGININE KINASE 1-RELATED"/>
    <property type="match status" value="1"/>
</dbReference>
<dbReference type="InterPro" id="IPR022414">
    <property type="entry name" value="ATP-guanido_PTrfase_cat"/>
</dbReference>
<dbReference type="SUPFAM" id="SSF55931">
    <property type="entry name" value="Glutamine synthetase/guanido kinase"/>
    <property type="match status" value="1"/>
</dbReference>
<feature type="binding site" evidence="6">
    <location>
        <begin position="54"/>
        <end position="59"/>
    </location>
    <ligand>
        <name>ATP</name>
        <dbReference type="ChEBI" id="CHEBI:30616"/>
    </ligand>
</feature>
<dbReference type="GO" id="GO:0005615">
    <property type="term" value="C:extracellular space"/>
    <property type="evidence" value="ECO:0007669"/>
    <property type="project" value="TreeGrafter"/>
</dbReference>
<keyword evidence="4 6" id="KW-0418">Kinase</keyword>
<evidence type="ECO:0000313" key="8">
    <source>
        <dbReference type="EMBL" id="CAG9764993.1"/>
    </source>
</evidence>
<evidence type="ECO:0000256" key="1">
    <source>
        <dbReference type="ARBA" id="ARBA00012230"/>
    </source>
</evidence>
<evidence type="ECO:0000256" key="3">
    <source>
        <dbReference type="ARBA" id="ARBA00022741"/>
    </source>
</evidence>
<dbReference type="GO" id="GO:0004111">
    <property type="term" value="F:creatine kinase activity"/>
    <property type="evidence" value="ECO:0007669"/>
    <property type="project" value="InterPro"/>
</dbReference>
<dbReference type="EC" id="2.7.3.3" evidence="1"/>
<keyword evidence="2 6" id="KW-0808">Transferase</keyword>
<dbReference type="Pfam" id="PF00217">
    <property type="entry name" value="ATP-gua_Ptrans"/>
    <property type="match status" value="1"/>
</dbReference>
<organism evidence="8 9">
    <name type="scientific">Ceutorhynchus assimilis</name>
    <name type="common">cabbage seed weevil</name>
    <dbReference type="NCBI Taxonomy" id="467358"/>
    <lineage>
        <taxon>Eukaryota</taxon>
        <taxon>Metazoa</taxon>
        <taxon>Ecdysozoa</taxon>
        <taxon>Arthropoda</taxon>
        <taxon>Hexapoda</taxon>
        <taxon>Insecta</taxon>
        <taxon>Pterygota</taxon>
        <taxon>Neoptera</taxon>
        <taxon>Endopterygota</taxon>
        <taxon>Coleoptera</taxon>
        <taxon>Polyphaga</taxon>
        <taxon>Cucujiformia</taxon>
        <taxon>Curculionidae</taxon>
        <taxon>Ceutorhynchinae</taxon>
        <taxon>Ceutorhynchus</taxon>
    </lineage>
</organism>
<evidence type="ECO:0000256" key="2">
    <source>
        <dbReference type="ARBA" id="ARBA00022679"/>
    </source>
</evidence>
<protein>
    <recommendedName>
        <fullName evidence="1">arginine kinase</fullName>
        <ecNumber evidence="1">2.7.3.3</ecNumber>
    </recommendedName>
</protein>
<evidence type="ECO:0000256" key="6">
    <source>
        <dbReference type="PROSITE-ProRule" id="PRU00843"/>
    </source>
</evidence>
<proteinExistence type="inferred from homology"/>
<comment type="similarity">
    <text evidence="6">Belongs to the ATP:guanido phosphotransferase family.</text>
</comment>